<dbReference type="Proteomes" id="UP000654304">
    <property type="component" value="Unassembled WGS sequence"/>
</dbReference>
<sequence>MNAEPHIIGVRHHSPACARLVAARIRALKPAFVLIEGPADFNHRLDELALPHRLPVAIYSYVSGRLEHHDGVDEPEYPVSQTEVHHGSWTPFAEHSPEWQALSVGRAVGAALRFIDLPAWHASFSNKANRYADEDGERQEQRADGYLRGLATRLCIESSDALWDQLFEDETDLVTLAENLRTHFFHLRNQDPGSIGNQAREAKMADWIAWAMAQDLGPVLVVCGGYHAPALDSLWYARVSQFAKNGEEPVTPSPQIYAPTTCVAPDDAASGLNGLRSLLNHEPGLRYGSFLVPYTFKRLDAFAGYASGMPSPAYYQSVWNYGNDGAGRQMLKEVLTRLRGKKLPASTADLMAMQVRAHGLARLRGHRQPLRSDWLDALAGALLKDALDAPLPWSYRGPLRPGTDPILVETMDVLAGDQAGKLAAATPQPPLVAALWLELEAAGLVISSQPINVTLDLLTPMGRLRSQLLHRASLLELPGFIRRSGPKLALSGECKELWILNRPPEQIAALIEAGAWGATLLDAARAKLEDTLRRANGRIINLADGLNRAAFAGLSGLSQAVMADLQIAVAQEPQFESLAPALGMLLTLLRHGQALGMAGAPVLQVMIEAGVDRALWLLEPPAAVPLASMTAHLQGFSALRQIAADVLSMQHPGYSLADGQEQTGNSQALALEIPRMFAVFQRKASCGNSAAVSRGAALGAMISLHAHLAPETSDHTTIRDEALTVMTSLPAEKLGDAVCGLLALAREQVMHDPQFVAGIDACIQGLDDHDFLIALPALRGAFAWLPTRERGNLAEHVLGLYQGQHLSRRYLTDHVSTWTQQAIAEHQLAEKQAIARLAEWGIAWK</sequence>
<proteinExistence type="predicted"/>
<organism evidence="1 2">
    <name type="scientific">Undibacterium curvum</name>
    <dbReference type="NCBI Taxonomy" id="2762294"/>
    <lineage>
        <taxon>Bacteria</taxon>
        <taxon>Pseudomonadati</taxon>
        <taxon>Pseudomonadota</taxon>
        <taxon>Betaproteobacteria</taxon>
        <taxon>Burkholderiales</taxon>
        <taxon>Oxalobacteraceae</taxon>
        <taxon>Undibacterium</taxon>
    </lineage>
</organism>
<keyword evidence="2" id="KW-1185">Reference proteome</keyword>
<protein>
    <submittedName>
        <fullName evidence="1">Uncharacterized protein</fullName>
    </submittedName>
</protein>
<comment type="caution">
    <text evidence="1">The sequence shown here is derived from an EMBL/GenBank/DDBJ whole genome shotgun (WGS) entry which is preliminary data.</text>
</comment>
<dbReference type="InterPro" id="IPR043737">
    <property type="entry name" value="DUF5682"/>
</dbReference>
<dbReference type="EMBL" id="JACOGD010000005">
    <property type="protein sequence ID" value="MBC3932249.1"/>
    <property type="molecule type" value="Genomic_DNA"/>
</dbReference>
<dbReference type="PANTHER" id="PTHR30634">
    <property type="entry name" value="OUTER MEMBRANE LOLAB LIPOPROTEIN INSERTION APPARATUS"/>
    <property type="match status" value="1"/>
</dbReference>
<name>A0ABR7A5R5_9BURK</name>
<evidence type="ECO:0000313" key="2">
    <source>
        <dbReference type="Proteomes" id="UP000654304"/>
    </source>
</evidence>
<evidence type="ECO:0000313" key="1">
    <source>
        <dbReference type="EMBL" id="MBC3932249.1"/>
    </source>
</evidence>
<dbReference type="InterPro" id="IPR050458">
    <property type="entry name" value="LolB"/>
</dbReference>
<dbReference type="RefSeq" id="WP_186903916.1">
    <property type="nucleotide sequence ID" value="NZ_JACOGD010000005.1"/>
</dbReference>
<dbReference type="PANTHER" id="PTHR30634:SF7">
    <property type="entry name" value="VWA DOMAIN-CONTAINING PROTEIN"/>
    <property type="match status" value="1"/>
</dbReference>
<gene>
    <name evidence="1" type="ORF">H8K43_11225</name>
</gene>
<dbReference type="Pfam" id="PF18934">
    <property type="entry name" value="DUF5682"/>
    <property type="match status" value="1"/>
</dbReference>
<reference evidence="1 2" key="1">
    <citation type="submission" date="2020-08" db="EMBL/GenBank/DDBJ databases">
        <title>Novel species isolated from subtropical streams in China.</title>
        <authorList>
            <person name="Lu H."/>
        </authorList>
    </citation>
    <scope>NUCLEOTIDE SEQUENCE [LARGE SCALE GENOMIC DNA]</scope>
    <source>
        <strain evidence="1 2">CY22W</strain>
    </source>
</reference>
<accession>A0ABR7A5R5</accession>